<comment type="caution">
    <text evidence="1">The sequence shown here is derived from an EMBL/GenBank/DDBJ whole genome shotgun (WGS) entry which is preliminary data.</text>
</comment>
<dbReference type="Proteomes" id="UP001212152">
    <property type="component" value="Unassembled WGS sequence"/>
</dbReference>
<organism evidence="1 2">
    <name type="scientific">Geranomyces variabilis</name>
    <dbReference type="NCBI Taxonomy" id="109894"/>
    <lineage>
        <taxon>Eukaryota</taxon>
        <taxon>Fungi</taxon>
        <taxon>Fungi incertae sedis</taxon>
        <taxon>Chytridiomycota</taxon>
        <taxon>Chytridiomycota incertae sedis</taxon>
        <taxon>Chytridiomycetes</taxon>
        <taxon>Spizellomycetales</taxon>
        <taxon>Powellomycetaceae</taxon>
        <taxon>Geranomyces</taxon>
    </lineage>
</organism>
<evidence type="ECO:0000313" key="2">
    <source>
        <dbReference type="Proteomes" id="UP001212152"/>
    </source>
</evidence>
<evidence type="ECO:0000313" key="1">
    <source>
        <dbReference type="EMBL" id="KAJ3180242.1"/>
    </source>
</evidence>
<protein>
    <submittedName>
        <fullName evidence="1">Uncharacterized protein</fullName>
    </submittedName>
</protein>
<name>A0AAD5TMH3_9FUNG</name>
<accession>A0AAD5TMH3</accession>
<keyword evidence="2" id="KW-1185">Reference proteome</keyword>
<proteinExistence type="predicted"/>
<sequence length="81" mass="9370">MALVQRIRYLESLPVEERELLLLAERAVETEDNCEDVELLQDLCAIDIAQDDYVEILQFEDDHDLQFDSWSLDLGAPGDLF</sequence>
<gene>
    <name evidence="1" type="ORF">HDU87_002119</name>
</gene>
<dbReference type="AlphaFoldDB" id="A0AAD5TMH3"/>
<dbReference type="EMBL" id="JADGJQ010000017">
    <property type="protein sequence ID" value="KAJ3180242.1"/>
    <property type="molecule type" value="Genomic_DNA"/>
</dbReference>
<reference evidence="1" key="1">
    <citation type="submission" date="2020-05" db="EMBL/GenBank/DDBJ databases">
        <title>Phylogenomic resolution of chytrid fungi.</title>
        <authorList>
            <person name="Stajich J.E."/>
            <person name="Amses K."/>
            <person name="Simmons R."/>
            <person name="Seto K."/>
            <person name="Myers J."/>
            <person name="Bonds A."/>
            <person name="Quandt C.A."/>
            <person name="Barry K."/>
            <person name="Liu P."/>
            <person name="Grigoriev I."/>
            <person name="Longcore J.E."/>
            <person name="James T.Y."/>
        </authorList>
    </citation>
    <scope>NUCLEOTIDE SEQUENCE</scope>
    <source>
        <strain evidence="1">JEL0379</strain>
    </source>
</reference>